<dbReference type="PROSITE" id="PS00118">
    <property type="entry name" value="PA2_HIS"/>
    <property type="match status" value="1"/>
</dbReference>
<dbReference type="PANTHER" id="PTHR12253">
    <property type="entry name" value="RH14732P"/>
    <property type="match status" value="1"/>
</dbReference>
<dbReference type="EC" id="3.1.1.4" evidence="3"/>
<dbReference type="OrthoDB" id="10059604at2759"/>
<reference evidence="11" key="1">
    <citation type="submission" date="2017-02" db="EMBL/GenBank/DDBJ databases">
        <title>Parasitoid Jewel Wasp Mounts Multi-Pronged Neurochemical Attack to Hijack a Host Brain.</title>
        <authorList>
            <person name="Arvidson R.S."/>
            <person name="Kaiser M."/>
            <person name="Libersat F."/>
            <person name="Adams M.E."/>
        </authorList>
    </citation>
    <scope>NUCLEOTIDE SEQUENCE</scope>
    <source>
        <strain evidence="11">226</strain>
    </source>
</reference>
<dbReference type="AlphaFoldDB" id="A0A1W6EWA5"/>
<evidence type="ECO:0000259" key="10">
    <source>
        <dbReference type="Pfam" id="PF05826"/>
    </source>
</evidence>
<keyword evidence="6" id="KW-0442">Lipid degradation</keyword>
<name>A0A1W6EWA5_AMPCP</name>
<dbReference type="GO" id="GO:0050482">
    <property type="term" value="P:arachidonate secretion"/>
    <property type="evidence" value="ECO:0007669"/>
    <property type="project" value="InterPro"/>
</dbReference>
<comment type="subcellular location">
    <subcellularLocation>
        <location evidence="2">Secreted</location>
    </subcellularLocation>
</comment>
<dbReference type="EMBL" id="KY563599">
    <property type="protein sequence ID" value="ARK20008.1"/>
    <property type="molecule type" value="mRNA"/>
</dbReference>
<evidence type="ECO:0000256" key="6">
    <source>
        <dbReference type="ARBA" id="ARBA00022963"/>
    </source>
</evidence>
<evidence type="ECO:0000256" key="3">
    <source>
        <dbReference type="ARBA" id="ARBA00013278"/>
    </source>
</evidence>
<evidence type="ECO:0000256" key="8">
    <source>
        <dbReference type="ARBA" id="ARBA00023157"/>
    </source>
</evidence>
<evidence type="ECO:0000256" key="9">
    <source>
        <dbReference type="ARBA" id="ARBA00029903"/>
    </source>
</evidence>
<dbReference type="GO" id="GO:0004623">
    <property type="term" value="F:phospholipase A2 activity"/>
    <property type="evidence" value="ECO:0007669"/>
    <property type="project" value="UniProtKB-EC"/>
</dbReference>
<evidence type="ECO:0000256" key="7">
    <source>
        <dbReference type="ARBA" id="ARBA00023098"/>
    </source>
</evidence>
<dbReference type="InterPro" id="IPR036444">
    <property type="entry name" value="PLipase_A2_dom_sf"/>
</dbReference>
<dbReference type="SUPFAM" id="SSF48619">
    <property type="entry name" value="Phospholipase A2, PLA2"/>
    <property type="match status" value="1"/>
</dbReference>
<evidence type="ECO:0000256" key="4">
    <source>
        <dbReference type="ARBA" id="ARBA00021721"/>
    </source>
</evidence>
<protein>
    <recommendedName>
        <fullName evidence="4">Phospholipase A2</fullName>
        <ecNumber evidence="3">3.1.1.4</ecNumber>
    </recommendedName>
    <alternativeName>
        <fullName evidence="9">Phosphatidylcholine 2-acylhydrolase</fullName>
    </alternativeName>
</protein>
<evidence type="ECO:0000313" key="11">
    <source>
        <dbReference type="EMBL" id="ARK20008.1"/>
    </source>
</evidence>
<keyword evidence="5" id="KW-0964">Secreted</keyword>
<dbReference type="GO" id="GO:0006644">
    <property type="term" value="P:phospholipid metabolic process"/>
    <property type="evidence" value="ECO:0007669"/>
    <property type="project" value="InterPro"/>
</dbReference>
<feature type="domain" description="Phospholipase A2-like central" evidence="10">
    <location>
        <begin position="52"/>
        <end position="149"/>
    </location>
</feature>
<dbReference type="InterPro" id="IPR033113">
    <property type="entry name" value="PLA2_histidine"/>
</dbReference>
<comment type="cofactor">
    <cofactor evidence="1">
        <name>Ca(2+)</name>
        <dbReference type="ChEBI" id="CHEBI:29108"/>
    </cofactor>
</comment>
<organism evidence="11">
    <name type="scientific">Ampulex compressa</name>
    <name type="common">Emerald cockroach wasp</name>
    <dbReference type="NCBI Taxonomy" id="860918"/>
    <lineage>
        <taxon>Eukaryota</taxon>
        <taxon>Metazoa</taxon>
        <taxon>Ecdysozoa</taxon>
        <taxon>Arthropoda</taxon>
        <taxon>Hexapoda</taxon>
        <taxon>Insecta</taxon>
        <taxon>Pterygota</taxon>
        <taxon>Neoptera</taxon>
        <taxon>Endopterygota</taxon>
        <taxon>Hymenoptera</taxon>
        <taxon>Apocrita</taxon>
        <taxon>Aculeata</taxon>
        <taxon>Apoidea</taxon>
        <taxon>Ampulicidae</taxon>
        <taxon>Ampulicini</taxon>
        <taxon>Ampulex</taxon>
    </lineage>
</organism>
<dbReference type="InterPro" id="IPR016090">
    <property type="entry name" value="PLA2-like_dom"/>
</dbReference>
<keyword evidence="7" id="KW-0443">Lipid metabolism</keyword>
<evidence type="ECO:0000256" key="2">
    <source>
        <dbReference type="ARBA" id="ARBA00004613"/>
    </source>
</evidence>
<evidence type="ECO:0000256" key="1">
    <source>
        <dbReference type="ARBA" id="ARBA00001913"/>
    </source>
</evidence>
<dbReference type="Pfam" id="PF05826">
    <property type="entry name" value="Phospholip_A2_2"/>
    <property type="match status" value="1"/>
</dbReference>
<dbReference type="GO" id="GO:0005576">
    <property type="term" value="C:extracellular region"/>
    <property type="evidence" value="ECO:0007669"/>
    <property type="project" value="UniProtKB-SubCell"/>
</dbReference>
<proteinExistence type="evidence at transcript level"/>
<dbReference type="Gene3D" id="1.20.90.10">
    <property type="entry name" value="Phospholipase A2 domain"/>
    <property type="match status" value="1"/>
</dbReference>
<accession>A0A1W6EWA5</accession>
<sequence>MRCVQIKSGLFSNGTLIVKSVLNFESMLRSSFYVLCLARILTSHIATSQIKIVPGTKWCGDGSEATHENDLGFFTETDKCCRKHDQCADYILAKSWKYGLKNNYSFTSSECQCDFEFRKCLRAVRGKELFAARQVGIGYFTIINPMCFFKMHGTPCISRYYDEQNVSYKNDNGGKYFCAVWYRNAPWHGNR</sequence>
<keyword evidence="8" id="KW-1015">Disulfide bond</keyword>
<evidence type="ECO:0000256" key="5">
    <source>
        <dbReference type="ARBA" id="ARBA00022525"/>
    </source>
</evidence>
<dbReference type="GO" id="GO:0016042">
    <property type="term" value="P:lipid catabolic process"/>
    <property type="evidence" value="ECO:0007669"/>
    <property type="project" value="UniProtKB-KW"/>
</dbReference>